<accession>A0A9J6DV91</accession>
<evidence type="ECO:0000313" key="2">
    <source>
        <dbReference type="Proteomes" id="UP000821866"/>
    </source>
</evidence>
<reference evidence="1" key="2">
    <citation type="submission" date="2021-09" db="EMBL/GenBank/DDBJ databases">
        <authorList>
            <person name="Jia N."/>
            <person name="Wang J."/>
            <person name="Shi W."/>
            <person name="Du L."/>
            <person name="Sun Y."/>
            <person name="Zhan W."/>
            <person name="Jiang J."/>
            <person name="Wang Q."/>
            <person name="Zhang B."/>
            <person name="Ji P."/>
            <person name="Sakyi L.B."/>
            <person name="Cui X."/>
            <person name="Yuan T."/>
            <person name="Jiang B."/>
            <person name="Yang W."/>
            <person name="Lam T.T.-Y."/>
            <person name="Chang Q."/>
            <person name="Ding S."/>
            <person name="Wang X."/>
            <person name="Zhu J."/>
            <person name="Ruan X."/>
            <person name="Zhao L."/>
            <person name="Wei J."/>
            <person name="Que T."/>
            <person name="Du C."/>
            <person name="Cheng J."/>
            <person name="Dai P."/>
            <person name="Han X."/>
            <person name="Huang E."/>
            <person name="Gao Y."/>
            <person name="Liu J."/>
            <person name="Shao H."/>
            <person name="Ye R."/>
            <person name="Li L."/>
            <person name="Wei W."/>
            <person name="Wang X."/>
            <person name="Wang C."/>
            <person name="Huo Q."/>
            <person name="Li W."/>
            <person name="Guo W."/>
            <person name="Chen H."/>
            <person name="Chen S."/>
            <person name="Zhou L."/>
            <person name="Zhou L."/>
            <person name="Ni X."/>
            <person name="Tian J."/>
            <person name="Zhou Y."/>
            <person name="Sheng Y."/>
            <person name="Liu T."/>
            <person name="Pan Y."/>
            <person name="Xia L."/>
            <person name="Li J."/>
            <person name="Zhao F."/>
            <person name="Cao W."/>
        </authorList>
    </citation>
    <scope>NUCLEOTIDE SEQUENCE</scope>
    <source>
        <strain evidence="1">Rmic-2018</strain>
        <tissue evidence="1">Larvae</tissue>
    </source>
</reference>
<sequence>MRILPSAAAWSGGNCRGCHRAQQSKPPRCQRPLGKVLKLPHCCHICSCGRRHGATVWCLRLLWGLLRCWLAPVNGVFLCLAVVQRDPMTTHEMASKYQRAATQSQSHRQQHITSQYFTQWWSPYPWQCFYIVSCRQLQNSGCRLLVSRPARRYSAFIFYFYFCYGNSIGRIC</sequence>
<keyword evidence="2" id="KW-1185">Reference proteome</keyword>
<evidence type="ECO:0000313" key="1">
    <source>
        <dbReference type="EMBL" id="KAH8025616.1"/>
    </source>
</evidence>
<dbReference type="Proteomes" id="UP000821866">
    <property type="component" value="Unassembled WGS sequence"/>
</dbReference>
<organism evidence="1 2">
    <name type="scientific">Rhipicephalus microplus</name>
    <name type="common">Cattle tick</name>
    <name type="synonym">Boophilus microplus</name>
    <dbReference type="NCBI Taxonomy" id="6941"/>
    <lineage>
        <taxon>Eukaryota</taxon>
        <taxon>Metazoa</taxon>
        <taxon>Ecdysozoa</taxon>
        <taxon>Arthropoda</taxon>
        <taxon>Chelicerata</taxon>
        <taxon>Arachnida</taxon>
        <taxon>Acari</taxon>
        <taxon>Parasitiformes</taxon>
        <taxon>Ixodida</taxon>
        <taxon>Ixodoidea</taxon>
        <taxon>Ixodidae</taxon>
        <taxon>Rhipicephalinae</taxon>
        <taxon>Rhipicephalus</taxon>
        <taxon>Boophilus</taxon>
    </lineage>
</organism>
<reference evidence="1" key="1">
    <citation type="journal article" date="2020" name="Cell">
        <title>Large-Scale Comparative Analyses of Tick Genomes Elucidate Their Genetic Diversity and Vector Capacities.</title>
        <authorList>
            <consortium name="Tick Genome and Microbiome Consortium (TIGMIC)"/>
            <person name="Jia N."/>
            <person name="Wang J."/>
            <person name="Shi W."/>
            <person name="Du L."/>
            <person name="Sun Y."/>
            <person name="Zhan W."/>
            <person name="Jiang J.F."/>
            <person name="Wang Q."/>
            <person name="Zhang B."/>
            <person name="Ji P."/>
            <person name="Bell-Sakyi L."/>
            <person name="Cui X.M."/>
            <person name="Yuan T.T."/>
            <person name="Jiang B.G."/>
            <person name="Yang W.F."/>
            <person name="Lam T.T."/>
            <person name="Chang Q.C."/>
            <person name="Ding S.J."/>
            <person name="Wang X.J."/>
            <person name="Zhu J.G."/>
            <person name="Ruan X.D."/>
            <person name="Zhao L."/>
            <person name="Wei J.T."/>
            <person name="Ye R.Z."/>
            <person name="Que T.C."/>
            <person name="Du C.H."/>
            <person name="Zhou Y.H."/>
            <person name="Cheng J.X."/>
            <person name="Dai P.F."/>
            <person name="Guo W.B."/>
            <person name="Han X.H."/>
            <person name="Huang E.J."/>
            <person name="Li L.F."/>
            <person name="Wei W."/>
            <person name="Gao Y.C."/>
            <person name="Liu J.Z."/>
            <person name="Shao H.Z."/>
            <person name="Wang X."/>
            <person name="Wang C.C."/>
            <person name="Yang T.C."/>
            <person name="Huo Q.B."/>
            <person name="Li W."/>
            <person name="Chen H.Y."/>
            <person name="Chen S.E."/>
            <person name="Zhou L.G."/>
            <person name="Ni X.B."/>
            <person name="Tian J.H."/>
            <person name="Sheng Y."/>
            <person name="Liu T."/>
            <person name="Pan Y.S."/>
            <person name="Xia L.Y."/>
            <person name="Li J."/>
            <person name="Zhao F."/>
            <person name="Cao W.C."/>
        </authorList>
    </citation>
    <scope>NUCLEOTIDE SEQUENCE</scope>
    <source>
        <strain evidence="1">Rmic-2018</strain>
    </source>
</reference>
<gene>
    <name evidence="1" type="ORF">HPB51_010677</name>
</gene>
<comment type="caution">
    <text evidence="1">The sequence shown here is derived from an EMBL/GenBank/DDBJ whole genome shotgun (WGS) entry which is preliminary data.</text>
</comment>
<dbReference type="EMBL" id="JABSTU010000007">
    <property type="protein sequence ID" value="KAH8025616.1"/>
    <property type="molecule type" value="Genomic_DNA"/>
</dbReference>
<dbReference type="AlphaFoldDB" id="A0A9J6DV91"/>
<proteinExistence type="predicted"/>
<protein>
    <submittedName>
        <fullName evidence="1">Uncharacterized protein</fullName>
    </submittedName>
</protein>
<name>A0A9J6DV91_RHIMP</name>